<dbReference type="InterPro" id="IPR015500">
    <property type="entry name" value="Peptidase_S8_subtilisin-rel"/>
</dbReference>
<dbReference type="InterPro" id="IPR000209">
    <property type="entry name" value="Peptidase_S8/S53_dom"/>
</dbReference>
<comment type="caution">
    <text evidence="8">The sequence shown here is derived from an EMBL/GenBank/DDBJ whole genome shotgun (WGS) entry which is preliminary data.</text>
</comment>
<evidence type="ECO:0000259" key="7">
    <source>
        <dbReference type="Pfam" id="PF00082"/>
    </source>
</evidence>
<dbReference type="Gene3D" id="3.40.50.200">
    <property type="entry name" value="Peptidase S8/S53 domain"/>
    <property type="match status" value="1"/>
</dbReference>
<dbReference type="PROSITE" id="PS00138">
    <property type="entry name" value="SUBTILASE_SER"/>
    <property type="match status" value="1"/>
</dbReference>
<evidence type="ECO:0000313" key="8">
    <source>
        <dbReference type="EMBL" id="MEA5441598.1"/>
    </source>
</evidence>
<evidence type="ECO:0000256" key="4">
    <source>
        <dbReference type="ARBA" id="ARBA00022825"/>
    </source>
</evidence>
<protein>
    <submittedName>
        <fullName evidence="8">S8 family peptidase</fullName>
        <ecNumber evidence="8">3.4.-.-</ecNumber>
    </submittedName>
</protein>
<dbReference type="EMBL" id="JAYGHY010000006">
    <property type="protein sequence ID" value="MEA5441598.1"/>
    <property type="molecule type" value="Genomic_DNA"/>
</dbReference>
<dbReference type="SUPFAM" id="SSF53474">
    <property type="entry name" value="alpha/beta-Hydrolases"/>
    <property type="match status" value="1"/>
</dbReference>
<dbReference type="CDD" id="cd07487">
    <property type="entry name" value="Peptidases_S8_1"/>
    <property type="match status" value="1"/>
</dbReference>
<dbReference type="PRINTS" id="PR00723">
    <property type="entry name" value="SUBTILISIN"/>
</dbReference>
<dbReference type="EC" id="3.4.-.-" evidence="8"/>
<name>A0ABU5SSZ6_9CYAN</name>
<comment type="similarity">
    <text evidence="1 5">Belongs to the peptidase S8 family.</text>
</comment>
<dbReference type="RefSeq" id="WP_323355723.1">
    <property type="nucleotide sequence ID" value="NZ_JAYGHY010000006.1"/>
</dbReference>
<feature type="compositionally biased region" description="Basic and acidic residues" evidence="6">
    <location>
        <begin position="705"/>
        <end position="715"/>
    </location>
</feature>
<dbReference type="InterPro" id="IPR036852">
    <property type="entry name" value="Peptidase_S8/S53_dom_sf"/>
</dbReference>
<dbReference type="InterPro" id="IPR050131">
    <property type="entry name" value="Peptidase_S8_subtilisin-like"/>
</dbReference>
<dbReference type="Gene3D" id="3.40.50.1820">
    <property type="entry name" value="alpha/beta hydrolase"/>
    <property type="match status" value="1"/>
</dbReference>
<feature type="active site" description="Charge relay system" evidence="5">
    <location>
        <position position="472"/>
    </location>
</feature>
<evidence type="ECO:0000313" key="9">
    <source>
        <dbReference type="Proteomes" id="UP001302329"/>
    </source>
</evidence>
<dbReference type="SUPFAM" id="SSF52743">
    <property type="entry name" value="Subtilisin-like"/>
    <property type="match status" value="1"/>
</dbReference>
<organism evidence="8 9">
    <name type="scientific">Cyanobium gracile UHCC 0281</name>
    <dbReference type="NCBI Taxonomy" id="3110309"/>
    <lineage>
        <taxon>Bacteria</taxon>
        <taxon>Bacillati</taxon>
        <taxon>Cyanobacteriota</taxon>
        <taxon>Cyanophyceae</taxon>
        <taxon>Synechococcales</taxon>
        <taxon>Prochlorococcaceae</taxon>
        <taxon>Cyanobium</taxon>
    </lineage>
</organism>
<dbReference type="InterPro" id="IPR029058">
    <property type="entry name" value="AB_hydrolase_fold"/>
</dbReference>
<reference evidence="8 9" key="1">
    <citation type="submission" date="2023-12" db="EMBL/GenBank/DDBJ databases">
        <title>Baltic Sea Cyanobacteria.</title>
        <authorList>
            <person name="Delbaje E."/>
            <person name="Fewer D.P."/>
            <person name="Shishido T.K."/>
        </authorList>
    </citation>
    <scope>NUCLEOTIDE SEQUENCE [LARGE SCALE GENOMIC DNA]</scope>
    <source>
        <strain evidence="8 9">UHCC 0281</strain>
    </source>
</reference>
<evidence type="ECO:0000256" key="2">
    <source>
        <dbReference type="ARBA" id="ARBA00022670"/>
    </source>
</evidence>
<feature type="active site" description="Charge relay system" evidence="5">
    <location>
        <position position="516"/>
    </location>
</feature>
<dbReference type="PANTHER" id="PTHR43806">
    <property type="entry name" value="PEPTIDASE S8"/>
    <property type="match status" value="1"/>
</dbReference>
<dbReference type="GO" id="GO:0016787">
    <property type="term" value="F:hydrolase activity"/>
    <property type="evidence" value="ECO:0007669"/>
    <property type="project" value="UniProtKB-KW"/>
</dbReference>
<feature type="domain" description="Peptidase S8/S53" evidence="7">
    <location>
        <begin position="463"/>
        <end position="776"/>
    </location>
</feature>
<dbReference type="PROSITE" id="PS51892">
    <property type="entry name" value="SUBTILASE"/>
    <property type="match status" value="1"/>
</dbReference>
<dbReference type="InterPro" id="IPR023828">
    <property type="entry name" value="Peptidase_S8_Ser-AS"/>
</dbReference>
<keyword evidence="9" id="KW-1185">Reference proteome</keyword>
<dbReference type="Pfam" id="PF00082">
    <property type="entry name" value="Peptidase_S8"/>
    <property type="match status" value="1"/>
</dbReference>
<dbReference type="PROSITE" id="PS00137">
    <property type="entry name" value="SUBTILASE_HIS"/>
    <property type="match status" value="1"/>
</dbReference>
<dbReference type="Proteomes" id="UP001302329">
    <property type="component" value="Unassembled WGS sequence"/>
</dbReference>
<evidence type="ECO:0000256" key="1">
    <source>
        <dbReference type="ARBA" id="ARBA00011073"/>
    </source>
</evidence>
<dbReference type="PANTHER" id="PTHR43806:SF11">
    <property type="entry name" value="CEREVISIN-RELATED"/>
    <property type="match status" value="1"/>
</dbReference>
<accession>A0ABU5SSZ6</accession>
<feature type="region of interest" description="Disordered" evidence="6">
    <location>
        <begin position="680"/>
        <end position="715"/>
    </location>
</feature>
<evidence type="ECO:0000256" key="3">
    <source>
        <dbReference type="ARBA" id="ARBA00022801"/>
    </source>
</evidence>
<keyword evidence="2 5" id="KW-0645">Protease</keyword>
<evidence type="ECO:0000256" key="6">
    <source>
        <dbReference type="SAM" id="MobiDB-lite"/>
    </source>
</evidence>
<sequence length="789" mass="84128">MTAPKKASAAGTPALRGQARTVIYCHGISNMPPEGVLRSEWDRALFGADQGERTRMAYWVDRERYPETAGVSTRAIGDDRATLQVGAEALLAASIRDSDDREESAAFVAAVTKQLEEAAQTAAQRGAPMGGAATKSMEVKGLWSPVTALFTQAFLADVNDFLFNKTKRTRMVQTVKDRVTTGGGPFVVIGHSQGSMVTYQALMELGAALEVDLFLTIGSPLGLPQVTDVLHQWHGKTLPIPPGVKRWVNIAQDGDIVCLDQTLADEYSASGKPPVLDERVQGVVWPPSKAHSASRYLSRQSTQDTVMAALERSRFQPVSPMTVARNLADSLDADAMVRVPVLIELLERTQPTGSSSGASAAGEGGDSLQGARKKVLAWIEKNVLQDPITAETVFLEDQLDRYVSVNLTRAEVETLAAALSQQYGAASPAVYRMFSNSKKKALIKESIHTVQARTAQLGYNACGQGITWAVLDTGIDNRHPHFHNPAFAPEGTIAAEWDCTARGPVQPGSGNDANGHGTHVAGIIAGGLQAVGGDGGPDMLAMAPKARLVTYKVLADNGSGYDAWIIKAIDHIWKQNQDGRRLAIQGVNLSLGGAFDPASFGCGDSPLCASLLRLVRQGVLVVLAAGNEGSGDIVVDGFNATRSFDLSIGDPANLEEAIAVGSVHPTLPYRYGTSYFSSRGPTADGRLKPDVVGPGEQIRSCRSSSDPKRTHTRGKGESVDGLYVALSGTSMAAPHISGLLAAFLSVRTEFIGYPDRVKQILLNHCTDLKRDRYHQGAGLPNLSKMLLET</sequence>
<gene>
    <name evidence="8" type="ORF">VB739_03425</name>
</gene>
<evidence type="ECO:0000256" key="5">
    <source>
        <dbReference type="PROSITE-ProRule" id="PRU01240"/>
    </source>
</evidence>
<proteinExistence type="inferred from homology"/>
<keyword evidence="4 5" id="KW-0720">Serine protease</keyword>
<keyword evidence="3 5" id="KW-0378">Hydrolase</keyword>
<dbReference type="InterPro" id="IPR022398">
    <property type="entry name" value="Peptidase_S8_His-AS"/>
</dbReference>
<feature type="active site" description="Charge relay system" evidence="5">
    <location>
        <position position="730"/>
    </location>
</feature>